<evidence type="ECO:0000256" key="2">
    <source>
        <dbReference type="ARBA" id="ARBA00022552"/>
    </source>
</evidence>
<dbReference type="NCBIfam" id="TIGR00138">
    <property type="entry name" value="rsmG_gidB"/>
    <property type="match status" value="1"/>
</dbReference>
<proteinExistence type="inferred from homology"/>
<dbReference type="InterPro" id="IPR029063">
    <property type="entry name" value="SAM-dependent_MTases_sf"/>
</dbReference>
<dbReference type="Proteomes" id="UP000016412">
    <property type="component" value="Unassembled WGS sequence"/>
</dbReference>
<dbReference type="PANTHER" id="PTHR31760:SF0">
    <property type="entry name" value="S-ADENOSYL-L-METHIONINE-DEPENDENT METHYLTRANSFERASES SUPERFAMILY PROTEIN"/>
    <property type="match status" value="1"/>
</dbReference>
<dbReference type="PIRSF" id="PIRSF003078">
    <property type="entry name" value="GidB"/>
    <property type="match status" value="1"/>
</dbReference>
<comment type="function">
    <text evidence="6">Specifically methylates the N7 position of a guanine in 16S rRNA.</text>
</comment>
<dbReference type="HAMAP" id="MF_00074">
    <property type="entry name" value="16SrRNA_methyltr_G"/>
    <property type="match status" value="1"/>
</dbReference>
<comment type="caution">
    <text evidence="7">The sequence shown here is derived from an EMBL/GenBank/DDBJ whole genome shotgun (WGS) entry which is preliminary data.</text>
</comment>
<gene>
    <name evidence="6 7" type="primary">rsmG</name>
    <name evidence="8" type="ORF">HMPREF0860_0049</name>
    <name evidence="7" type="ORF">HMPREF1325_2297</name>
</gene>
<keyword evidence="2 6" id="KW-0698">rRNA processing</keyword>
<feature type="binding site" evidence="6">
    <location>
        <begin position="141"/>
        <end position="142"/>
    </location>
    <ligand>
        <name>S-adenosyl-L-methionine</name>
        <dbReference type="ChEBI" id="CHEBI:59789"/>
    </ligand>
</feature>
<dbReference type="EMBL" id="AUZJ01000009">
    <property type="protein sequence ID" value="ERF61514.1"/>
    <property type="molecule type" value="Genomic_DNA"/>
</dbReference>
<dbReference type="GO" id="GO:0005829">
    <property type="term" value="C:cytosol"/>
    <property type="evidence" value="ECO:0007669"/>
    <property type="project" value="TreeGrafter"/>
</dbReference>
<keyword evidence="1 6" id="KW-0963">Cytoplasm</keyword>
<dbReference type="EMBL" id="AVQI01000050">
    <property type="protein sequence ID" value="ERK02549.1"/>
    <property type="molecule type" value="Genomic_DNA"/>
</dbReference>
<comment type="similarity">
    <text evidence="6">Belongs to the methyltransferase superfamily. RNA methyltransferase RsmG family.</text>
</comment>
<sequence length="224" mass="24552">MSDILNEGLSELGFAQSSIPLFAQKLGTYIKELQLFNSAYNLVNTSGFEELAIRHVFDSLAAHDIINSLAADIRNVGVTSSGDILIGDIGSGGGLPGIPLAVVFPQFRFTLVERMDRRCAFLENCAVMLGLQNVAVQKSEAEKIPHESFDIAVFRALKPLDARFAKTLLSLIKKGGYLAAYKAKKTNIENEMDAIRSVIADYTALEVRVPFMKDAERNIVVVKK</sequence>
<keyword evidence="4 6" id="KW-0808">Transferase</keyword>
<organism evidence="7 9">
    <name type="scientific">Treponema socranskii subsp. socranskii VPI DR56BR1116 = ATCC 35536</name>
    <dbReference type="NCBI Taxonomy" id="1125725"/>
    <lineage>
        <taxon>Bacteria</taxon>
        <taxon>Pseudomonadati</taxon>
        <taxon>Spirochaetota</taxon>
        <taxon>Spirochaetia</taxon>
        <taxon>Spirochaetales</taxon>
        <taxon>Treponemataceae</taxon>
        <taxon>Treponema</taxon>
    </lineage>
</organism>
<dbReference type="InterPro" id="IPR003682">
    <property type="entry name" value="rRNA_ssu_MeTfrase_G"/>
</dbReference>
<reference evidence="9 10" key="1">
    <citation type="submission" date="2013-08" db="EMBL/GenBank/DDBJ databases">
        <authorList>
            <person name="Durkin A.S."/>
            <person name="Haft D.R."/>
            <person name="McCorrison J."/>
            <person name="Torralba M."/>
            <person name="Gillis M."/>
            <person name="Haft D.H."/>
            <person name="Methe B."/>
            <person name="Sutton G."/>
            <person name="Nelson K.E."/>
        </authorList>
    </citation>
    <scope>NUCLEOTIDE SEQUENCE [LARGE SCALE GENOMIC DNA]</scope>
    <source>
        <strain evidence="8 10">ATCC 35536</strain>
        <strain evidence="7 9">VPI DR56BR1116</strain>
    </source>
</reference>
<comment type="subcellular location">
    <subcellularLocation>
        <location evidence="6">Cytoplasm</location>
    </subcellularLocation>
</comment>
<dbReference type="eggNOG" id="COG0357">
    <property type="taxonomic scope" value="Bacteria"/>
</dbReference>
<dbReference type="PATRIC" id="fig|1125725.3.peg.362"/>
<evidence type="ECO:0000256" key="4">
    <source>
        <dbReference type="ARBA" id="ARBA00022679"/>
    </source>
</evidence>
<feature type="binding site" evidence="6">
    <location>
        <position position="155"/>
    </location>
    <ligand>
        <name>S-adenosyl-L-methionine</name>
        <dbReference type="ChEBI" id="CHEBI:59789"/>
    </ligand>
</feature>
<evidence type="ECO:0000313" key="10">
    <source>
        <dbReference type="Proteomes" id="UP000016646"/>
    </source>
</evidence>
<keyword evidence="5 6" id="KW-0949">S-adenosyl-L-methionine</keyword>
<dbReference type="OrthoDB" id="9808773at2"/>
<dbReference type="STRING" id="1125725.HMPREF1325_2297"/>
<evidence type="ECO:0000313" key="8">
    <source>
        <dbReference type="EMBL" id="ERK02549.1"/>
    </source>
</evidence>
<name>U1GY88_TRESO</name>
<feature type="binding site" evidence="6">
    <location>
        <position position="90"/>
    </location>
    <ligand>
        <name>S-adenosyl-L-methionine</name>
        <dbReference type="ChEBI" id="CHEBI:59789"/>
    </ligand>
</feature>
<dbReference type="RefSeq" id="WP_021329391.1">
    <property type="nucleotide sequence ID" value="NZ_AUZJ01000009.1"/>
</dbReference>
<keyword evidence="10" id="KW-1185">Reference proteome</keyword>
<accession>U1GY88</accession>
<evidence type="ECO:0000256" key="1">
    <source>
        <dbReference type="ARBA" id="ARBA00022490"/>
    </source>
</evidence>
<feature type="binding site" evidence="6">
    <location>
        <position position="95"/>
    </location>
    <ligand>
        <name>S-adenosyl-L-methionine</name>
        <dbReference type="ChEBI" id="CHEBI:59789"/>
    </ligand>
</feature>
<dbReference type="PANTHER" id="PTHR31760">
    <property type="entry name" value="S-ADENOSYL-L-METHIONINE-DEPENDENT METHYLTRANSFERASES SUPERFAMILY PROTEIN"/>
    <property type="match status" value="1"/>
</dbReference>
<dbReference type="AlphaFoldDB" id="U1GY88"/>
<evidence type="ECO:0000313" key="9">
    <source>
        <dbReference type="Proteomes" id="UP000016412"/>
    </source>
</evidence>
<evidence type="ECO:0000256" key="5">
    <source>
        <dbReference type="ARBA" id="ARBA00022691"/>
    </source>
</evidence>
<protein>
    <recommendedName>
        <fullName evidence="6">Ribosomal RNA small subunit methyltransferase G</fullName>
        <ecNumber evidence="6">2.1.1.-</ecNumber>
    </recommendedName>
    <alternativeName>
        <fullName evidence="6">16S rRNA 7-methylguanosine methyltransferase</fullName>
        <shortName evidence="6">16S rRNA m7G methyltransferase</shortName>
    </alternativeName>
</protein>
<evidence type="ECO:0000313" key="7">
    <source>
        <dbReference type="EMBL" id="ERF61514.1"/>
    </source>
</evidence>
<dbReference type="Proteomes" id="UP000016646">
    <property type="component" value="Unassembled WGS sequence"/>
</dbReference>
<keyword evidence="3 6" id="KW-0489">Methyltransferase</keyword>
<evidence type="ECO:0000256" key="3">
    <source>
        <dbReference type="ARBA" id="ARBA00022603"/>
    </source>
</evidence>
<dbReference type="SUPFAM" id="SSF53335">
    <property type="entry name" value="S-adenosyl-L-methionine-dependent methyltransferases"/>
    <property type="match status" value="1"/>
</dbReference>
<dbReference type="GO" id="GO:0070043">
    <property type="term" value="F:rRNA (guanine-N7-)-methyltransferase activity"/>
    <property type="evidence" value="ECO:0007669"/>
    <property type="project" value="UniProtKB-UniRule"/>
</dbReference>
<evidence type="ECO:0000256" key="6">
    <source>
        <dbReference type="HAMAP-Rule" id="MF_00074"/>
    </source>
</evidence>
<comment type="caution">
    <text evidence="6">Lacks conserved residue(s) required for the propagation of feature annotation.</text>
</comment>
<dbReference type="Pfam" id="PF02527">
    <property type="entry name" value="GidB"/>
    <property type="match status" value="1"/>
</dbReference>
<dbReference type="Gene3D" id="3.40.50.150">
    <property type="entry name" value="Vaccinia Virus protein VP39"/>
    <property type="match status" value="1"/>
</dbReference>
<dbReference type="CDD" id="cd02440">
    <property type="entry name" value="AdoMet_MTases"/>
    <property type="match status" value="1"/>
</dbReference>
<dbReference type="EC" id="2.1.1.-" evidence="6"/>